<evidence type="ECO:0000313" key="4">
    <source>
        <dbReference type="Proteomes" id="UP001596500"/>
    </source>
</evidence>
<reference evidence="4" key="1">
    <citation type="journal article" date="2019" name="Int. J. Syst. Evol. Microbiol.">
        <title>The Global Catalogue of Microorganisms (GCM) 10K type strain sequencing project: providing services to taxonomists for standard genome sequencing and annotation.</title>
        <authorList>
            <consortium name="The Broad Institute Genomics Platform"/>
            <consortium name="The Broad Institute Genome Sequencing Center for Infectious Disease"/>
            <person name="Wu L."/>
            <person name="Ma J."/>
        </authorList>
    </citation>
    <scope>NUCLEOTIDE SEQUENCE [LARGE SCALE GENOMIC DNA]</scope>
    <source>
        <strain evidence="4">CGMCC 1.12942</strain>
    </source>
</reference>
<dbReference type="InterPro" id="IPR010982">
    <property type="entry name" value="Lambda_DNA-bd_dom_sf"/>
</dbReference>
<keyword evidence="4" id="KW-1185">Reference proteome</keyword>
<organism evidence="3 4">
    <name type="scientific">Laceyella putida</name>
    <dbReference type="NCBI Taxonomy" id="110101"/>
    <lineage>
        <taxon>Bacteria</taxon>
        <taxon>Bacillati</taxon>
        <taxon>Bacillota</taxon>
        <taxon>Bacilli</taxon>
        <taxon>Bacillales</taxon>
        <taxon>Thermoactinomycetaceae</taxon>
        <taxon>Laceyella</taxon>
    </lineage>
</organism>
<dbReference type="PROSITE" id="PS50943">
    <property type="entry name" value="HTH_CROC1"/>
    <property type="match status" value="1"/>
</dbReference>
<dbReference type="Proteomes" id="UP001596500">
    <property type="component" value="Unassembled WGS sequence"/>
</dbReference>
<sequence length="135" mass="15694">MVFSERLKALRREKRITQQQIADRFGVTKSTVSRWEKGSFEPDTEKLKEIADYFGVTVDYLLGNDENQENKDKKNADLVDLLEEIKKRPYVIDPKTGEAKYIPKERLKIINDLIEGYLREEGILPDEGEDCARSL</sequence>
<dbReference type="PANTHER" id="PTHR46558:SF11">
    <property type="entry name" value="HTH-TYPE TRANSCRIPTIONAL REGULATOR XRE"/>
    <property type="match status" value="1"/>
</dbReference>
<dbReference type="SMART" id="SM00530">
    <property type="entry name" value="HTH_XRE"/>
    <property type="match status" value="1"/>
</dbReference>
<dbReference type="CDD" id="cd00093">
    <property type="entry name" value="HTH_XRE"/>
    <property type="match status" value="1"/>
</dbReference>
<feature type="domain" description="HTH cro/C1-type" evidence="2">
    <location>
        <begin position="7"/>
        <end position="61"/>
    </location>
</feature>
<keyword evidence="1" id="KW-0238">DNA-binding</keyword>
<dbReference type="Gene3D" id="1.10.260.40">
    <property type="entry name" value="lambda repressor-like DNA-binding domains"/>
    <property type="match status" value="1"/>
</dbReference>
<protein>
    <submittedName>
        <fullName evidence="3">Helix-turn-helix domain-containing protein</fullName>
    </submittedName>
</protein>
<dbReference type="Pfam" id="PF01381">
    <property type="entry name" value="HTH_3"/>
    <property type="match status" value="1"/>
</dbReference>
<dbReference type="PANTHER" id="PTHR46558">
    <property type="entry name" value="TRACRIPTIONAL REGULATORY PROTEIN-RELATED-RELATED"/>
    <property type="match status" value="1"/>
</dbReference>
<proteinExistence type="predicted"/>
<gene>
    <name evidence="3" type="ORF">ACFQNG_19645</name>
</gene>
<accession>A0ABW2RQK4</accession>
<comment type="caution">
    <text evidence="3">The sequence shown here is derived from an EMBL/GenBank/DDBJ whole genome shotgun (WGS) entry which is preliminary data.</text>
</comment>
<dbReference type="EMBL" id="JBHTBW010000083">
    <property type="protein sequence ID" value="MFC7443283.1"/>
    <property type="molecule type" value="Genomic_DNA"/>
</dbReference>
<dbReference type="InterPro" id="IPR001387">
    <property type="entry name" value="Cro/C1-type_HTH"/>
</dbReference>
<evidence type="ECO:0000259" key="2">
    <source>
        <dbReference type="PROSITE" id="PS50943"/>
    </source>
</evidence>
<dbReference type="SUPFAM" id="SSF47413">
    <property type="entry name" value="lambda repressor-like DNA-binding domains"/>
    <property type="match status" value="1"/>
</dbReference>
<evidence type="ECO:0000313" key="3">
    <source>
        <dbReference type="EMBL" id="MFC7443283.1"/>
    </source>
</evidence>
<name>A0ABW2RQK4_9BACL</name>
<evidence type="ECO:0000256" key="1">
    <source>
        <dbReference type="ARBA" id="ARBA00023125"/>
    </source>
</evidence>
<dbReference type="RefSeq" id="WP_379867612.1">
    <property type="nucleotide sequence ID" value="NZ_JBHTBW010000083.1"/>
</dbReference>